<comment type="caution">
    <text evidence="2">The sequence shown here is derived from an EMBL/GenBank/DDBJ whole genome shotgun (WGS) entry which is preliminary data.</text>
</comment>
<name>A0AAD7F1C8_9AGAR</name>
<proteinExistence type="predicted"/>
<evidence type="ECO:0000313" key="3">
    <source>
        <dbReference type="Proteomes" id="UP001218218"/>
    </source>
</evidence>
<organism evidence="2 3">
    <name type="scientific">Mycena albidolilacea</name>
    <dbReference type="NCBI Taxonomy" id="1033008"/>
    <lineage>
        <taxon>Eukaryota</taxon>
        <taxon>Fungi</taxon>
        <taxon>Dikarya</taxon>
        <taxon>Basidiomycota</taxon>
        <taxon>Agaricomycotina</taxon>
        <taxon>Agaricomycetes</taxon>
        <taxon>Agaricomycetidae</taxon>
        <taxon>Agaricales</taxon>
        <taxon>Marasmiineae</taxon>
        <taxon>Mycenaceae</taxon>
        <taxon>Mycena</taxon>
    </lineage>
</organism>
<evidence type="ECO:0000256" key="1">
    <source>
        <dbReference type="SAM" id="MobiDB-lite"/>
    </source>
</evidence>
<feature type="region of interest" description="Disordered" evidence="1">
    <location>
        <begin position="62"/>
        <end position="81"/>
    </location>
</feature>
<feature type="compositionally biased region" description="Polar residues" evidence="1">
    <location>
        <begin position="1"/>
        <end position="14"/>
    </location>
</feature>
<evidence type="ECO:0000313" key="2">
    <source>
        <dbReference type="EMBL" id="KAJ7359505.1"/>
    </source>
</evidence>
<dbReference type="EMBL" id="JARIHO010000006">
    <property type="protein sequence ID" value="KAJ7359505.1"/>
    <property type="molecule type" value="Genomic_DNA"/>
</dbReference>
<protein>
    <submittedName>
        <fullName evidence="2">Uncharacterized protein</fullName>
    </submittedName>
</protein>
<sequence>MDSNVAAPSTTPNNPVVDKETRAQKDIIARREFRRRESAKRQLLVDEVAALRQRVADLRNVRADFGFPPPPPVAPPTRNARDEEELKEMYVGPKPVCPADSRVGKRRYQGMLAQRAFRWRKVKKDEEEVAALRAEVLDFSVQMRRVGARL</sequence>
<dbReference type="AlphaFoldDB" id="A0AAD7F1C8"/>
<accession>A0AAD7F1C8</accession>
<keyword evidence="3" id="KW-1185">Reference proteome</keyword>
<reference evidence="2" key="1">
    <citation type="submission" date="2023-03" db="EMBL/GenBank/DDBJ databases">
        <title>Massive genome expansion in bonnet fungi (Mycena s.s.) driven by repeated elements and novel gene families across ecological guilds.</title>
        <authorList>
            <consortium name="Lawrence Berkeley National Laboratory"/>
            <person name="Harder C.B."/>
            <person name="Miyauchi S."/>
            <person name="Viragh M."/>
            <person name="Kuo A."/>
            <person name="Thoen E."/>
            <person name="Andreopoulos B."/>
            <person name="Lu D."/>
            <person name="Skrede I."/>
            <person name="Drula E."/>
            <person name="Henrissat B."/>
            <person name="Morin E."/>
            <person name="Kohler A."/>
            <person name="Barry K."/>
            <person name="LaButti K."/>
            <person name="Morin E."/>
            <person name="Salamov A."/>
            <person name="Lipzen A."/>
            <person name="Mereny Z."/>
            <person name="Hegedus B."/>
            <person name="Baldrian P."/>
            <person name="Stursova M."/>
            <person name="Weitz H."/>
            <person name="Taylor A."/>
            <person name="Grigoriev I.V."/>
            <person name="Nagy L.G."/>
            <person name="Martin F."/>
            <person name="Kauserud H."/>
        </authorList>
    </citation>
    <scope>NUCLEOTIDE SEQUENCE</scope>
    <source>
        <strain evidence="2">CBHHK002</strain>
    </source>
</reference>
<dbReference type="Proteomes" id="UP001218218">
    <property type="component" value="Unassembled WGS sequence"/>
</dbReference>
<feature type="region of interest" description="Disordered" evidence="1">
    <location>
        <begin position="1"/>
        <end position="23"/>
    </location>
</feature>
<gene>
    <name evidence="2" type="ORF">DFH08DRAFT_846229</name>
</gene>